<dbReference type="OrthoDB" id="47374at2759"/>
<proteinExistence type="predicted"/>
<protein>
    <submittedName>
        <fullName evidence="1">Uncharacterized protein</fullName>
    </submittedName>
</protein>
<dbReference type="Proteomes" id="UP000591131">
    <property type="component" value="Unassembled WGS sequence"/>
</dbReference>
<evidence type="ECO:0000313" key="2">
    <source>
        <dbReference type="Proteomes" id="UP000591131"/>
    </source>
</evidence>
<sequence>MKLNLYIGVALLYPAIGKILYRDYKKGDRFFYPLCQTVCGYKEGIPCYVAIDDKIKAIVGCMTMEIPYTFTPDEEKAIRRKMSGRTTLAMVANVNKKSEGAVALYEELKFTGVMRKIGVKGLNL</sequence>
<reference evidence="1 2" key="1">
    <citation type="submission" date="2020-04" db="EMBL/GenBank/DDBJ databases">
        <title>Perkinsus chesapeaki whole genome sequence.</title>
        <authorList>
            <person name="Bogema D.R."/>
        </authorList>
    </citation>
    <scope>NUCLEOTIDE SEQUENCE [LARGE SCALE GENOMIC DNA]</scope>
    <source>
        <strain evidence="1">ATCC PRA-425</strain>
    </source>
</reference>
<keyword evidence="2" id="KW-1185">Reference proteome</keyword>
<dbReference type="AlphaFoldDB" id="A0A7J6LKZ6"/>
<comment type="caution">
    <text evidence="1">The sequence shown here is derived from an EMBL/GenBank/DDBJ whole genome shotgun (WGS) entry which is preliminary data.</text>
</comment>
<gene>
    <name evidence="1" type="ORF">FOL47_007377</name>
</gene>
<organism evidence="1 2">
    <name type="scientific">Perkinsus chesapeaki</name>
    <name type="common">Clam parasite</name>
    <name type="synonym">Perkinsus andrewsi</name>
    <dbReference type="NCBI Taxonomy" id="330153"/>
    <lineage>
        <taxon>Eukaryota</taxon>
        <taxon>Sar</taxon>
        <taxon>Alveolata</taxon>
        <taxon>Perkinsozoa</taxon>
        <taxon>Perkinsea</taxon>
        <taxon>Perkinsida</taxon>
        <taxon>Perkinsidae</taxon>
        <taxon>Perkinsus</taxon>
    </lineage>
</organism>
<evidence type="ECO:0000313" key="1">
    <source>
        <dbReference type="EMBL" id="KAF4659944.1"/>
    </source>
</evidence>
<name>A0A7J6LKZ6_PERCH</name>
<accession>A0A7J6LKZ6</accession>
<dbReference type="EMBL" id="JAAPAO010000433">
    <property type="protein sequence ID" value="KAF4659944.1"/>
    <property type="molecule type" value="Genomic_DNA"/>
</dbReference>